<dbReference type="Pfam" id="PF13841">
    <property type="entry name" value="Defensin_beta_2"/>
    <property type="match status" value="1"/>
</dbReference>
<evidence type="ECO:0000256" key="1">
    <source>
        <dbReference type="ARBA" id="ARBA00004613"/>
    </source>
</evidence>
<keyword evidence="6" id="KW-0929">Antimicrobial</keyword>
<dbReference type="GO" id="GO:0042742">
    <property type="term" value="P:defense response to bacterium"/>
    <property type="evidence" value="ECO:0007669"/>
    <property type="project" value="UniProtKB-UniRule"/>
</dbReference>
<dbReference type="EMBL" id="AAPE02025992">
    <property type="status" value="NOT_ANNOTATED_CDS"/>
    <property type="molecule type" value="Genomic_DNA"/>
</dbReference>
<comment type="function">
    <text evidence="6">Has antibacterial activity.</text>
</comment>
<proteinExistence type="inferred from homology"/>
<dbReference type="Ensembl" id="ENSMLUT00000015664.2">
    <property type="protein sequence ID" value="ENSMLUP00000014269.2"/>
    <property type="gene ID" value="ENSMLUG00000015666.2"/>
</dbReference>
<dbReference type="HOGENOM" id="CLU_176668_0_0_1"/>
<dbReference type="GeneTree" id="ENSGT00410000029004"/>
<reference evidence="8 9" key="1">
    <citation type="journal article" date="2011" name="Nature">
        <title>A high-resolution map of human evolutionary constraint using 29 mammals.</title>
        <authorList>
            <person name="Lindblad-Toh K."/>
            <person name="Garber M."/>
            <person name="Zuk O."/>
            <person name="Lin M.F."/>
            <person name="Parker B.J."/>
            <person name="Washietl S."/>
            <person name="Kheradpour P."/>
            <person name="Ernst J."/>
            <person name="Jordan G."/>
            <person name="Mauceli E."/>
            <person name="Ward L.D."/>
            <person name="Lowe C.B."/>
            <person name="Holloway A.K."/>
            <person name="Clamp M."/>
            <person name="Gnerre S."/>
            <person name="Alfoldi J."/>
            <person name="Beal K."/>
            <person name="Chang J."/>
            <person name="Clawson H."/>
            <person name="Cuff J."/>
            <person name="Di Palma F."/>
            <person name="Fitzgerald S."/>
            <person name="Flicek P."/>
            <person name="Guttman M."/>
            <person name="Hubisz M.J."/>
            <person name="Jaffe D.B."/>
            <person name="Jungreis I."/>
            <person name="Kent W.J."/>
            <person name="Kostka D."/>
            <person name="Lara M."/>
            <person name="Martins A.L."/>
            <person name="Massingham T."/>
            <person name="Moltke I."/>
            <person name="Raney B.J."/>
            <person name="Rasmussen M.D."/>
            <person name="Robinson J."/>
            <person name="Stark A."/>
            <person name="Vilella A.J."/>
            <person name="Wen J."/>
            <person name="Xie X."/>
            <person name="Zody M.C."/>
            <person name="Baldwin J."/>
            <person name="Bloom T."/>
            <person name="Chin C.W."/>
            <person name="Heiman D."/>
            <person name="Nicol R."/>
            <person name="Nusbaum C."/>
            <person name="Young S."/>
            <person name="Wilkinson J."/>
            <person name="Worley K.C."/>
            <person name="Kovar C.L."/>
            <person name="Muzny D.M."/>
            <person name="Gibbs R.A."/>
            <person name="Cree A."/>
            <person name="Dihn H.H."/>
            <person name="Fowler G."/>
            <person name="Jhangiani S."/>
            <person name="Joshi V."/>
            <person name="Lee S."/>
            <person name="Lewis L.R."/>
            <person name="Nazareth L.V."/>
            <person name="Okwuonu G."/>
            <person name="Santibanez J."/>
            <person name="Warren W.C."/>
            <person name="Mardis E.R."/>
            <person name="Weinstock G.M."/>
            <person name="Wilson R.K."/>
            <person name="Delehaunty K."/>
            <person name="Dooling D."/>
            <person name="Fronik C."/>
            <person name="Fulton L."/>
            <person name="Fulton B."/>
            <person name="Graves T."/>
            <person name="Minx P."/>
            <person name="Sodergren E."/>
            <person name="Birney E."/>
            <person name="Margulies E.H."/>
            <person name="Herrero J."/>
            <person name="Green E.D."/>
            <person name="Haussler D."/>
            <person name="Siepel A."/>
            <person name="Goldman N."/>
            <person name="Pollard K.S."/>
            <person name="Pedersen J.S."/>
            <person name="Lander E.S."/>
            <person name="Kellis M."/>
        </authorList>
    </citation>
    <scope>NUCLEOTIDE SEQUENCE [LARGE SCALE GENOMIC DNA]</scope>
</reference>
<evidence type="ECO:0000259" key="7">
    <source>
        <dbReference type="Pfam" id="PF13841"/>
    </source>
</evidence>
<dbReference type="eggNOG" id="ENOG502TDZN">
    <property type="taxonomic scope" value="Eukaryota"/>
</dbReference>
<evidence type="ECO:0000313" key="9">
    <source>
        <dbReference type="Proteomes" id="UP000001074"/>
    </source>
</evidence>
<keyword evidence="6" id="KW-0211">Defensin</keyword>
<dbReference type="InterPro" id="IPR025933">
    <property type="entry name" value="Beta_defensin_dom"/>
</dbReference>
<reference evidence="8" key="3">
    <citation type="submission" date="2025-09" db="UniProtKB">
        <authorList>
            <consortium name="Ensembl"/>
        </authorList>
    </citation>
    <scope>IDENTIFICATION</scope>
</reference>
<evidence type="ECO:0000256" key="2">
    <source>
        <dbReference type="ARBA" id="ARBA00007371"/>
    </source>
</evidence>
<dbReference type="GO" id="GO:0005576">
    <property type="term" value="C:extracellular region"/>
    <property type="evidence" value="ECO:0007669"/>
    <property type="project" value="UniProtKB-SubCell"/>
</dbReference>
<dbReference type="AlphaFoldDB" id="G1PSV4"/>
<keyword evidence="4" id="KW-0732">Signal</keyword>
<comment type="similarity">
    <text evidence="2 6">Belongs to the beta-defensin family.</text>
</comment>
<evidence type="ECO:0000256" key="4">
    <source>
        <dbReference type="ARBA" id="ARBA00022729"/>
    </source>
</evidence>
<comment type="subcellular location">
    <subcellularLocation>
        <location evidence="1 6">Secreted</location>
    </subcellularLocation>
</comment>
<evidence type="ECO:0000256" key="6">
    <source>
        <dbReference type="RuleBase" id="RU231113"/>
    </source>
</evidence>
<dbReference type="GO" id="GO:0045087">
    <property type="term" value="P:innate immune response"/>
    <property type="evidence" value="ECO:0007669"/>
    <property type="project" value="InterPro"/>
</dbReference>
<sequence length="87" mass="10017">MPGAVTCRKKFEKLYSEIRNPSTIFEKAQNHSGKINTASSKEDHFVFNRSEICVKLSGQCKKKCGEKEFRMVYCVIPTVFCCIRECE</sequence>
<dbReference type="InParanoid" id="G1PSV4"/>
<evidence type="ECO:0000256" key="3">
    <source>
        <dbReference type="ARBA" id="ARBA00022525"/>
    </source>
</evidence>
<evidence type="ECO:0000256" key="5">
    <source>
        <dbReference type="ARBA" id="ARBA00023157"/>
    </source>
</evidence>
<reference evidence="8" key="2">
    <citation type="submission" date="2025-08" db="UniProtKB">
        <authorList>
            <consortium name="Ensembl"/>
        </authorList>
    </citation>
    <scope>IDENTIFICATION</scope>
</reference>
<dbReference type="OMA" id="RISYCAR"/>
<feature type="domain" description="Beta-defensin" evidence="7">
    <location>
        <begin position="52"/>
        <end position="82"/>
    </location>
</feature>
<keyword evidence="6" id="KW-0044">Antibiotic</keyword>
<evidence type="ECO:0000313" key="8">
    <source>
        <dbReference type="Ensembl" id="ENSMLUP00000014269.2"/>
    </source>
</evidence>
<dbReference type="STRING" id="59463.ENSMLUP00000014269"/>
<dbReference type="Proteomes" id="UP000001074">
    <property type="component" value="Unassembled WGS sequence"/>
</dbReference>
<keyword evidence="5" id="KW-1015">Disulfide bond</keyword>
<accession>G1PSV4</accession>
<protein>
    <recommendedName>
        <fullName evidence="6">Beta-defensin</fullName>
    </recommendedName>
</protein>
<organism evidence="8 9">
    <name type="scientific">Myotis lucifugus</name>
    <name type="common">Little brown bat</name>
    <dbReference type="NCBI Taxonomy" id="59463"/>
    <lineage>
        <taxon>Eukaryota</taxon>
        <taxon>Metazoa</taxon>
        <taxon>Chordata</taxon>
        <taxon>Craniata</taxon>
        <taxon>Vertebrata</taxon>
        <taxon>Euteleostomi</taxon>
        <taxon>Mammalia</taxon>
        <taxon>Eutheria</taxon>
        <taxon>Laurasiatheria</taxon>
        <taxon>Chiroptera</taxon>
        <taxon>Yangochiroptera</taxon>
        <taxon>Vespertilionidae</taxon>
        <taxon>Myotis</taxon>
    </lineage>
</organism>
<keyword evidence="9" id="KW-1185">Reference proteome</keyword>
<keyword evidence="3 6" id="KW-0964">Secreted</keyword>
<name>G1PSV4_MYOLU</name>